<sequence length="290" mass="32926">MSHYSIDAADDAPLLDPATFAWELRLYRSVVLSGLVLLIYDYTLTLATEVKFIWAAKLRPSIYWFLVLRYIGLAANIANCVLYFADLSREVRVLCFLRFRLSTIFSQSCAKMQLMWRSLIVSQEMLVGCTLIMRVFAMYGRNWWILICLMAVSALLPAFALEKWDTIKEGLPQIYSVPVITGSGCATFIPRISTFRLAGAWESQIVCDILVFLLTVRRAYVQREMYPRYAGTLLWRMTTDGAVYFGLSITLLARLMLNLHEAAAVGMELNTIELETLRFATVQMTGDNGA</sequence>
<feature type="transmembrane region" description="Helical" evidence="1">
    <location>
        <begin position="62"/>
        <end position="84"/>
    </location>
</feature>
<dbReference type="Pfam" id="PF20151">
    <property type="entry name" value="DUF6533"/>
    <property type="match status" value="1"/>
</dbReference>
<name>A0A8H6X5K3_9AGAR</name>
<feature type="transmembrane region" description="Helical" evidence="1">
    <location>
        <begin position="30"/>
        <end position="50"/>
    </location>
</feature>
<protein>
    <recommendedName>
        <fullName evidence="2">DUF6533 domain-containing protein</fullName>
    </recommendedName>
</protein>
<evidence type="ECO:0000313" key="4">
    <source>
        <dbReference type="Proteomes" id="UP000620124"/>
    </source>
</evidence>
<keyword evidence="1" id="KW-0472">Membrane</keyword>
<dbReference type="EMBL" id="JACAZI010000026">
    <property type="protein sequence ID" value="KAF7334429.1"/>
    <property type="molecule type" value="Genomic_DNA"/>
</dbReference>
<keyword evidence="4" id="KW-1185">Reference proteome</keyword>
<reference evidence="3" key="1">
    <citation type="submission" date="2020-05" db="EMBL/GenBank/DDBJ databases">
        <title>Mycena genomes resolve the evolution of fungal bioluminescence.</title>
        <authorList>
            <person name="Tsai I.J."/>
        </authorList>
    </citation>
    <scope>NUCLEOTIDE SEQUENCE</scope>
    <source>
        <strain evidence="3">CCC161011</strain>
    </source>
</reference>
<accession>A0A8H6X5K3</accession>
<evidence type="ECO:0000256" key="1">
    <source>
        <dbReference type="SAM" id="Phobius"/>
    </source>
</evidence>
<dbReference type="AlphaFoldDB" id="A0A8H6X5K3"/>
<keyword evidence="1" id="KW-0812">Transmembrane</keyword>
<organism evidence="3 4">
    <name type="scientific">Mycena venus</name>
    <dbReference type="NCBI Taxonomy" id="2733690"/>
    <lineage>
        <taxon>Eukaryota</taxon>
        <taxon>Fungi</taxon>
        <taxon>Dikarya</taxon>
        <taxon>Basidiomycota</taxon>
        <taxon>Agaricomycotina</taxon>
        <taxon>Agaricomycetes</taxon>
        <taxon>Agaricomycetidae</taxon>
        <taxon>Agaricales</taxon>
        <taxon>Marasmiineae</taxon>
        <taxon>Mycenaceae</taxon>
        <taxon>Mycena</taxon>
    </lineage>
</organism>
<keyword evidence="1" id="KW-1133">Transmembrane helix</keyword>
<evidence type="ECO:0000313" key="3">
    <source>
        <dbReference type="EMBL" id="KAF7334429.1"/>
    </source>
</evidence>
<evidence type="ECO:0000259" key="2">
    <source>
        <dbReference type="Pfam" id="PF20151"/>
    </source>
</evidence>
<gene>
    <name evidence="3" type="ORF">MVEN_02272300</name>
</gene>
<feature type="domain" description="DUF6533" evidence="2">
    <location>
        <begin position="31"/>
        <end position="74"/>
    </location>
</feature>
<proteinExistence type="predicted"/>
<dbReference type="Proteomes" id="UP000620124">
    <property type="component" value="Unassembled WGS sequence"/>
</dbReference>
<comment type="caution">
    <text evidence="3">The sequence shown here is derived from an EMBL/GenBank/DDBJ whole genome shotgun (WGS) entry which is preliminary data.</text>
</comment>
<dbReference type="InterPro" id="IPR045340">
    <property type="entry name" value="DUF6533"/>
</dbReference>
<feature type="transmembrane region" description="Helical" evidence="1">
    <location>
        <begin position="143"/>
        <end position="161"/>
    </location>
</feature>
<dbReference type="OrthoDB" id="3242409at2759"/>